<dbReference type="InterPro" id="IPR015797">
    <property type="entry name" value="NUDIX_hydrolase-like_dom_sf"/>
</dbReference>
<reference evidence="3 4" key="1">
    <citation type="submission" date="2021-01" db="EMBL/GenBank/DDBJ databases">
        <title>Whole genome shotgun sequence of Plantactinospora endophytica NBRC 110450.</title>
        <authorList>
            <person name="Komaki H."/>
            <person name="Tamura T."/>
        </authorList>
    </citation>
    <scope>NUCLEOTIDE SEQUENCE [LARGE SCALE GENOMIC DNA]</scope>
    <source>
        <strain evidence="3 4">NBRC 110450</strain>
    </source>
</reference>
<dbReference type="PANTHER" id="PTHR11839:SF31">
    <property type="entry name" value="ADP-RIBOSE PYROPHOSPHATASE"/>
    <property type="match status" value="1"/>
</dbReference>
<accession>A0ABQ4ECC3</accession>
<dbReference type="SUPFAM" id="SSF55811">
    <property type="entry name" value="Nudix"/>
    <property type="match status" value="1"/>
</dbReference>
<dbReference type="RefSeq" id="WP_239141859.1">
    <property type="nucleotide sequence ID" value="NZ_BONW01000042.1"/>
</dbReference>
<dbReference type="PANTHER" id="PTHR11839">
    <property type="entry name" value="UDP/ADP-SUGAR PYROPHOSPHATASE"/>
    <property type="match status" value="1"/>
</dbReference>
<dbReference type="CDD" id="cd24158">
    <property type="entry name" value="NUDIX_ADPRase_Rv1700"/>
    <property type="match status" value="1"/>
</dbReference>
<evidence type="ECO:0000313" key="3">
    <source>
        <dbReference type="EMBL" id="GIG92331.1"/>
    </source>
</evidence>
<evidence type="ECO:0000256" key="1">
    <source>
        <dbReference type="ARBA" id="ARBA00022801"/>
    </source>
</evidence>
<dbReference type="Gene3D" id="3.90.79.10">
    <property type="entry name" value="Nucleoside Triphosphate Pyrophosphohydrolase"/>
    <property type="match status" value="1"/>
</dbReference>
<proteinExistence type="predicted"/>
<keyword evidence="1" id="KW-0378">Hydrolase</keyword>
<keyword evidence="4" id="KW-1185">Reference proteome</keyword>
<gene>
    <name evidence="3" type="ORF">Pen02_72670</name>
</gene>
<organism evidence="3 4">
    <name type="scientific">Plantactinospora endophytica</name>
    <dbReference type="NCBI Taxonomy" id="673535"/>
    <lineage>
        <taxon>Bacteria</taxon>
        <taxon>Bacillati</taxon>
        <taxon>Actinomycetota</taxon>
        <taxon>Actinomycetes</taxon>
        <taxon>Micromonosporales</taxon>
        <taxon>Micromonosporaceae</taxon>
        <taxon>Plantactinospora</taxon>
    </lineage>
</organism>
<dbReference type="EMBL" id="BONW01000042">
    <property type="protein sequence ID" value="GIG92331.1"/>
    <property type="molecule type" value="Genomic_DNA"/>
</dbReference>
<sequence length="202" mass="22015">MNGRAGGHAYEVHDRRERFRGKVFSVVTDQVAMPGGRMVSRDYVRHVGAVGVLALDERGRAVLIRQYRHPLGRVIWELPAGLTDVAGEALPAGALRELAEEADLVAGRLDLLVDVHTSPGYSDELIRIFLARDLSEVPADRRHQRRDEEAELEVVRVDLDEAVSMALAGEITNVACVAGVLAAARARDRGWAGLRAADSPLP</sequence>
<dbReference type="Proteomes" id="UP000646749">
    <property type="component" value="Unassembled WGS sequence"/>
</dbReference>
<evidence type="ECO:0000259" key="2">
    <source>
        <dbReference type="PROSITE" id="PS51462"/>
    </source>
</evidence>
<dbReference type="PROSITE" id="PS51462">
    <property type="entry name" value="NUDIX"/>
    <property type="match status" value="1"/>
</dbReference>
<name>A0ABQ4ECC3_9ACTN</name>
<evidence type="ECO:0000313" key="4">
    <source>
        <dbReference type="Proteomes" id="UP000646749"/>
    </source>
</evidence>
<dbReference type="Pfam" id="PF00293">
    <property type="entry name" value="NUDIX"/>
    <property type="match status" value="1"/>
</dbReference>
<dbReference type="InterPro" id="IPR000086">
    <property type="entry name" value="NUDIX_hydrolase_dom"/>
</dbReference>
<feature type="domain" description="Nudix hydrolase" evidence="2">
    <location>
        <begin position="45"/>
        <end position="180"/>
    </location>
</feature>
<protein>
    <submittedName>
        <fullName evidence="3">Hypothetical MutT/nudix family protein</fullName>
    </submittedName>
</protein>
<comment type="caution">
    <text evidence="3">The sequence shown here is derived from an EMBL/GenBank/DDBJ whole genome shotgun (WGS) entry which is preliminary data.</text>
</comment>